<evidence type="ECO:0000313" key="7">
    <source>
        <dbReference type="Proteomes" id="UP000032749"/>
    </source>
</evidence>
<dbReference type="PATRIC" id="fig|698738.3.peg.1317"/>
<accession>R4YLE5</accession>
<gene>
    <name evidence="6" type="ORF">OLEAN_C12710</name>
</gene>
<feature type="domain" description="Hydantoinase A/oxoprolinase" evidence="3">
    <location>
        <begin position="204"/>
        <end position="515"/>
    </location>
</feature>
<dbReference type="Pfam" id="PF02538">
    <property type="entry name" value="Hydantoinase_B"/>
    <property type="match status" value="1"/>
</dbReference>
<feature type="domain" description="Hydantoinase B/oxoprolinase" evidence="4">
    <location>
        <begin position="764"/>
        <end position="1285"/>
    </location>
</feature>
<feature type="domain" description="Hydantoinase/oxoprolinase N-terminal" evidence="5">
    <location>
        <begin position="6"/>
        <end position="184"/>
    </location>
</feature>
<evidence type="ECO:0000259" key="5">
    <source>
        <dbReference type="Pfam" id="PF05378"/>
    </source>
</evidence>
<organism evidence="6 7">
    <name type="scientific">Oleispira antarctica RB-8</name>
    <dbReference type="NCBI Taxonomy" id="698738"/>
    <lineage>
        <taxon>Bacteria</taxon>
        <taxon>Pseudomonadati</taxon>
        <taxon>Pseudomonadota</taxon>
        <taxon>Gammaproteobacteria</taxon>
        <taxon>Oceanospirillales</taxon>
        <taxon>Oceanospirillaceae</taxon>
        <taxon>Oleispira</taxon>
    </lineage>
</organism>
<evidence type="ECO:0000259" key="4">
    <source>
        <dbReference type="Pfam" id="PF02538"/>
    </source>
</evidence>
<evidence type="ECO:0000313" key="6">
    <source>
        <dbReference type="EMBL" id="CCK75447.1"/>
    </source>
</evidence>
<dbReference type="PANTHER" id="PTHR11365">
    <property type="entry name" value="5-OXOPROLINASE RELATED"/>
    <property type="match status" value="1"/>
</dbReference>
<dbReference type="PANTHER" id="PTHR11365:SF23">
    <property type="entry name" value="HYPOTHETICAL 5-OXOPROLINASE (EUROFUNG)-RELATED"/>
    <property type="match status" value="1"/>
</dbReference>
<dbReference type="EC" id="3.5.2.9" evidence="6"/>
<dbReference type="OrthoDB" id="9768323at2"/>
<dbReference type="EMBL" id="FO203512">
    <property type="protein sequence ID" value="CCK75447.1"/>
    <property type="molecule type" value="Genomic_DNA"/>
</dbReference>
<keyword evidence="6" id="KW-0378">Hydrolase</keyword>
<dbReference type="InterPro" id="IPR045079">
    <property type="entry name" value="Oxoprolinase-like"/>
</dbReference>
<dbReference type="STRING" id="698738.OLEAN_C12710"/>
<sequence>MTAWQFWMDRGGTFTDIVAKKPDGSLVTHKLLSENPAHYKDAAIQGIRELLGLSADQALPIEMIDEVKMGTTVATNALLERKGEPTLLVTSYGLADVLKIGYQTRPDIFALDIRLPEQLYVGVEEASERLLADGTIDRPFDEEGLAVRLIEWRKQGIESIAIAFAHGYRFPEHEKAAGRLARELGFKQVSLSHEVSPLVKLVPRGDTTVVDAYLSPILKRYVEQVDHQLSSAKQKVPLYFMQSNGGLVDAHKFRGKDAILSGPAGGVVGMVETASDDGFERIIGFDMGGTSTDVAHFNASHLSSNKEPANKASASDKEHSIREYEREFETQVAGVRLRAPMMNIHTVAAGGGSIVKFADGRFQVGPESAGAFPGPACYRNGGPLTITDCNLLLGKVKAEYFPECFGPLRNQGLDYNGVKQQFEALAEKINTESNTLYSAAAIAQGFLTIAIENMANAVKKISLQRGYDVSNYILNAFGGAGAQHACLVAESLGMTQVYLHPFAGVLSAYGIGLANERWLGEESLQLDIFNTDPLNAKSTQVLRSCEVLDQIELCQIRLQQKANTSISRAVNSKTSRANAKHKVQDFWRIHIKYKGTDTPLLLNLPNNLDLAKVAAEFHQLHQQTFGFSDPKRTLVLEAIQLERVAGGRDVKEYKEGKEQVLGNGVLKAIAHSDMTCAVNRSRENSAETGTTTQQVPVYRREQLPHNVDIKGPALIAENNSTIVIEPNWIGKVIASGALVLTYQGMTTDQNETNQSTAMNVSTSDAIQLEVFNNLFMFVAEQMGFVLEKTAASVNIKERLDFSCALFDKKGELVANAPHIPVHLGSMSESIKVVINNNPQMKTGDAFVLNTPYNGGTHLPDITIVKPVFINTSDKNATADFYVAARGHHADVGGITPGSMPARSQHINEEGILLDNLCLVKEGEFQTAMITQALSDHEFPARNIEQNIADLKAQLAACEKGAQELNRLSQQYGLATLHAYMGHVQDNAELTLQTCLKELYSGSFEYAMDDGSLIKVAITIDKNRDKESCRAKVDFSGTSAQHVGNFNAPTSVAKAAVLYVFRCLVAKSMPLNAGFFRALDIIVPEGSMLAPQYPAAVVSGNVETAQYIVDTLFGALGIMAASQGTNNNFTFGDEEFQYYETLCGGAGATINNDGASGVHSHMTNSRLTDVEILEQRFPVVLEHFAIRPRSGGIGEHNGGDGIERHIRFLKAMSATIISGHRQVPTFGMAGGEAGKVGMNFVQRFVLDPQGIPVPKLEFLTGCTDIQMNRGDVFCIHTPGGGGYGAPLKKQSG</sequence>
<dbReference type="InterPro" id="IPR002821">
    <property type="entry name" value="Hydantoinase_A"/>
</dbReference>
<name>R4YLE5_OLEAN</name>
<proteinExistence type="inferred from homology"/>
<dbReference type="Pfam" id="PF05378">
    <property type="entry name" value="Hydant_A_N"/>
    <property type="match status" value="1"/>
</dbReference>
<dbReference type="InterPro" id="IPR003692">
    <property type="entry name" value="Hydantoinase_B"/>
</dbReference>
<reference evidence="6 7" key="1">
    <citation type="journal article" date="2013" name="Nat. Commun.">
        <title>Genome sequence and functional genomic analysis of the oil-degrading bacterium Oleispira antarctica.</title>
        <authorList>
            <person name="Kube M."/>
            <person name="Chernikova T.N."/>
            <person name="Al-Ramahi Y."/>
            <person name="Beloqui A."/>
            <person name="Lopez-Cortez N."/>
            <person name="Guazzaroni M.E."/>
            <person name="Heipieper H.J."/>
            <person name="Klages S."/>
            <person name="Kotsyurbenko O.R."/>
            <person name="Langer I."/>
            <person name="Nechitaylo T.Y."/>
            <person name="Lunsdorf H."/>
            <person name="Fernandez M."/>
            <person name="Juarez S."/>
            <person name="Ciordia S."/>
            <person name="Singer A."/>
            <person name="Kagan O."/>
            <person name="Egorova O."/>
            <person name="Petit P.A."/>
            <person name="Stogios P."/>
            <person name="Kim Y."/>
            <person name="Tchigvintsev A."/>
            <person name="Flick R."/>
            <person name="Denaro R."/>
            <person name="Genovese M."/>
            <person name="Albar J.P."/>
            <person name="Reva O.N."/>
            <person name="Martinez-Gomariz M."/>
            <person name="Tran H."/>
            <person name="Ferrer M."/>
            <person name="Savchenko A."/>
            <person name="Yakunin A.F."/>
            <person name="Yakimov M.M."/>
            <person name="Golyshina O.V."/>
            <person name="Reinhardt R."/>
            <person name="Golyshin P.N."/>
        </authorList>
    </citation>
    <scope>NUCLEOTIDE SEQUENCE [LARGE SCALE GENOMIC DNA]</scope>
</reference>
<keyword evidence="7" id="KW-1185">Reference proteome</keyword>
<comment type="similarity">
    <text evidence="1">Belongs to the oxoprolinase family.</text>
</comment>
<keyword evidence="2" id="KW-0175">Coiled coil</keyword>
<dbReference type="Pfam" id="PF01968">
    <property type="entry name" value="Hydantoinase_A"/>
    <property type="match status" value="1"/>
</dbReference>
<dbReference type="KEGG" id="oai:OLEAN_C12710"/>
<feature type="coiled-coil region" evidence="2">
    <location>
        <begin position="940"/>
        <end position="967"/>
    </location>
</feature>
<dbReference type="GO" id="GO:0017168">
    <property type="term" value="F:5-oxoprolinase (ATP-hydrolyzing) activity"/>
    <property type="evidence" value="ECO:0007669"/>
    <property type="project" value="UniProtKB-EC"/>
</dbReference>
<protein>
    <submittedName>
        <fullName evidence="6">5-oxoprolinase (ATP-hydrolyzing)</fullName>
        <ecNumber evidence="6">3.5.2.9</ecNumber>
    </submittedName>
</protein>
<evidence type="ECO:0000259" key="3">
    <source>
        <dbReference type="Pfam" id="PF01968"/>
    </source>
</evidence>
<dbReference type="InterPro" id="IPR008040">
    <property type="entry name" value="Hydant_A_N"/>
</dbReference>
<dbReference type="GO" id="GO:0006749">
    <property type="term" value="P:glutathione metabolic process"/>
    <property type="evidence" value="ECO:0007669"/>
    <property type="project" value="TreeGrafter"/>
</dbReference>
<dbReference type="GO" id="GO:0005829">
    <property type="term" value="C:cytosol"/>
    <property type="evidence" value="ECO:0007669"/>
    <property type="project" value="TreeGrafter"/>
</dbReference>
<dbReference type="Proteomes" id="UP000032749">
    <property type="component" value="Chromosome"/>
</dbReference>
<dbReference type="HOGENOM" id="CLU_002157_0_0_6"/>
<evidence type="ECO:0000256" key="2">
    <source>
        <dbReference type="SAM" id="Coils"/>
    </source>
</evidence>
<evidence type="ECO:0000256" key="1">
    <source>
        <dbReference type="ARBA" id="ARBA00010403"/>
    </source>
</evidence>